<keyword evidence="5" id="KW-1185">Reference proteome</keyword>
<dbReference type="Proteomes" id="UP000199503">
    <property type="component" value="Unassembled WGS sequence"/>
</dbReference>
<evidence type="ECO:0000313" key="4">
    <source>
        <dbReference type="EMBL" id="SEQ94686.1"/>
    </source>
</evidence>
<dbReference type="InterPro" id="IPR000551">
    <property type="entry name" value="MerR-type_HTH_dom"/>
</dbReference>
<dbReference type="SUPFAM" id="SSF46955">
    <property type="entry name" value="Putative DNA-binding domain"/>
    <property type="match status" value="1"/>
</dbReference>
<accession>A0A1H9K641</accession>
<dbReference type="SMART" id="SM00422">
    <property type="entry name" value="HTH_MERR"/>
    <property type="match status" value="1"/>
</dbReference>
<dbReference type="Pfam" id="PF13411">
    <property type="entry name" value="MerR_1"/>
    <property type="match status" value="1"/>
</dbReference>
<dbReference type="GO" id="GO:0003700">
    <property type="term" value="F:DNA-binding transcription factor activity"/>
    <property type="evidence" value="ECO:0007669"/>
    <property type="project" value="InterPro"/>
</dbReference>
<dbReference type="PROSITE" id="PS50937">
    <property type="entry name" value="HTH_MERR_2"/>
    <property type="match status" value="1"/>
</dbReference>
<evidence type="ECO:0000256" key="2">
    <source>
        <dbReference type="SAM" id="Coils"/>
    </source>
</evidence>
<dbReference type="STRING" id="65499.SAMN04488000_105197"/>
<sequence length="122" mass="13803">MRIGDLSARTGASTRALRYYEDQGLLTSTRSAGGHRRYTEADVDRVRYLQRLYLAGLSSQTILTLLPWCLSTPTPDNTDAAFARMSEEREKLDAHIAELSRTRDSLDELIAGNRAFRESHAW</sequence>
<organism evidence="4 5">
    <name type="scientific">Lentzea albida</name>
    <dbReference type="NCBI Taxonomy" id="65499"/>
    <lineage>
        <taxon>Bacteria</taxon>
        <taxon>Bacillati</taxon>
        <taxon>Actinomycetota</taxon>
        <taxon>Actinomycetes</taxon>
        <taxon>Pseudonocardiales</taxon>
        <taxon>Pseudonocardiaceae</taxon>
        <taxon>Lentzea</taxon>
    </lineage>
</organism>
<name>A0A1H9K641_9PSEU</name>
<dbReference type="RefSeq" id="WP_089916243.1">
    <property type="nucleotide sequence ID" value="NZ_FOFV01000005.1"/>
</dbReference>
<dbReference type="GO" id="GO:0003677">
    <property type="term" value="F:DNA binding"/>
    <property type="evidence" value="ECO:0007669"/>
    <property type="project" value="UniProtKB-KW"/>
</dbReference>
<dbReference type="InterPro" id="IPR009061">
    <property type="entry name" value="DNA-bd_dom_put_sf"/>
</dbReference>
<gene>
    <name evidence="4" type="ORF">SAMN04488000_105197</name>
</gene>
<dbReference type="InterPro" id="IPR047057">
    <property type="entry name" value="MerR_fam"/>
</dbReference>
<evidence type="ECO:0000313" key="5">
    <source>
        <dbReference type="Proteomes" id="UP000199503"/>
    </source>
</evidence>
<dbReference type="Gene3D" id="1.10.1660.10">
    <property type="match status" value="1"/>
</dbReference>
<dbReference type="PANTHER" id="PTHR30204">
    <property type="entry name" value="REDOX-CYCLING DRUG-SENSING TRANSCRIPTIONAL ACTIVATOR SOXR"/>
    <property type="match status" value="1"/>
</dbReference>
<dbReference type="AlphaFoldDB" id="A0A1H9K641"/>
<feature type="coiled-coil region" evidence="2">
    <location>
        <begin position="82"/>
        <end position="109"/>
    </location>
</feature>
<dbReference type="PRINTS" id="PR00040">
    <property type="entry name" value="HTHMERR"/>
</dbReference>
<keyword evidence="2" id="KW-0175">Coiled coil</keyword>
<dbReference type="EMBL" id="FOFV01000005">
    <property type="protein sequence ID" value="SEQ94686.1"/>
    <property type="molecule type" value="Genomic_DNA"/>
</dbReference>
<reference evidence="5" key="1">
    <citation type="submission" date="2016-10" db="EMBL/GenBank/DDBJ databases">
        <authorList>
            <person name="Varghese N."/>
            <person name="Submissions S."/>
        </authorList>
    </citation>
    <scope>NUCLEOTIDE SEQUENCE [LARGE SCALE GENOMIC DNA]</scope>
    <source>
        <strain evidence="5">DSM 44437</strain>
    </source>
</reference>
<keyword evidence="1 4" id="KW-0238">DNA-binding</keyword>
<evidence type="ECO:0000259" key="3">
    <source>
        <dbReference type="PROSITE" id="PS50937"/>
    </source>
</evidence>
<dbReference type="PANTHER" id="PTHR30204:SF97">
    <property type="entry name" value="MERR FAMILY REGULATORY PROTEIN"/>
    <property type="match status" value="1"/>
</dbReference>
<proteinExistence type="predicted"/>
<feature type="domain" description="HTH merR-type" evidence="3">
    <location>
        <begin position="1"/>
        <end position="68"/>
    </location>
</feature>
<protein>
    <submittedName>
        <fullName evidence="4">DNA-binding transcriptional regulator, MerR family</fullName>
    </submittedName>
</protein>
<dbReference type="OrthoDB" id="5296483at2"/>
<evidence type="ECO:0000256" key="1">
    <source>
        <dbReference type="ARBA" id="ARBA00023125"/>
    </source>
</evidence>